<dbReference type="SUPFAM" id="SSF50346">
    <property type="entry name" value="PRC-barrel domain"/>
    <property type="match status" value="1"/>
</dbReference>
<comment type="caution">
    <text evidence="2">The sequence shown here is derived from an EMBL/GenBank/DDBJ whole genome shotgun (WGS) entry which is preliminary data.</text>
</comment>
<accession>A0A9X2EJL8</accession>
<dbReference type="InterPro" id="IPR027275">
    <property type="entry name" value="PRC-brl_dom"/>
</dbReference>
<dbReference type="AlphaFoldDB" id="A0A9X2EJL8"/>
<organism evidence="2 3">
    <name type="scientific">Sphingomicrobium sediminis</name>
    <dbReference type="NCBI Taxonomy" id="2950949"/>
    <lineage>
        <taxon>Bacteria</taxon>
        <taxon>Pseudomonadati</taxon>
        <taxon>Pseudomonadota</taxon>
        <taxon>Alphaproteobacteria</taxon>
        <taxon>Sphingomonadales</taxon>
        <taxon>Sphingomonadaceae</taxon>
        <taxon>Sphingomicrobium</taxon>
    </lineage>
</organism>
<dbReference type="PANTHER" id="PTHR36505:SF1">
    <property type="entry name" value="BLR1072 PROTEIN"/>
    <property type="match status" value="1"/>
</dbReference>
<evidence type="ECO:0000259" key="1">
    <source>
        <dbReference type="Pfam" id="PF05239"/>
    </source>
</evidence>
<dbReference type="InterPro" id="IPR011033">
    <property type="entry name" value="PRC_barrel-like_sf"/>
</dbReference>
<feature type="domain" description="PRC-barrel" evidence="1">
    <location>
        <begin position="27"/>
        <end position="86"/>
    </location>
</feature>
<keyword evidence="3" id="KW-1185">Reference proteome</keyword>
<dbReference type="RefSeq" id="WP_252114559.1">
    <property type="nucleotide sequence ID" value="NZ_JAMSHT010000001.1"/>
</dbReference>
<dbReference type="Gene3D" id="2.30.30.240">
    <property type="entry name" value="PRC-barrel domain"/>
    <property type="match status" value="1"/>
</dbReference>
<evidence type="ECO:0000313" key="3">
    <source>
        <dbReference type="Proteomes" id="UP001155128"/>
    </source>
</evidence>
<protein>
    <submittedName>
        <fullName evidence="2">PRC-barrel domain-containing protein</fullName>
    </submittedName>
</protein>
<dbReference type="Pfam" id="PF05239">
    <property type="entry name" value="PRC"/>
    <property type="match status" value="1"/>
</dbReference>
<dbReference type="EMBL" id="JAMSHT010000001">
    <property type="protein sequence ID" value="MCM8558001.1"/>
    <property type="molecule type" value="Genomic_DNA"/>
</dbReference>
<evidence type="ECO:0000313" key="2">
    <source>
        <dbReference type="EMBL" id="MCM8558001.1"/>
    </source>
</evidence>
<dbReference type="Proteomes" id="UP001155128">
    <property type="component" value="Unassembled WGS sequence"/>
</dbReference>
<gene>
    <name evidence="2" type="ORF">NDO55_09225</name>
</gene>
<reference evidence="2" key="1">
    <citation type="submission" date="2022-06" db="EMBL/GenBank/DDBJ databases">
        <title>Sphingomicrobium sedimins sp. nov., a marine bacterium isolated from tidal flat.</title>
        <authorList>
            <person name="Kim C.-H."/>
            <person name="Yoo Y."/>
            <person name="Kim J.-J."/>
        </authorList>
    </citation>
    <scope>NUCLEOTIDE SEQUENCE</scope>
    <source>
        <strain evidence="2">GRR-S6-50</strain>
    </source>
</reference>
<name>A0A9X2EJL8_9SPHN</name>
<sequence length="136" mass="14987">MTTLTQTKPNVTLDTESVTLVETALIASDKIEGTNIFDSTGEKIGSVRKLMINPITARVDYVVMGFGGLFGMGEDLYPVPFETLSYDPRVEGFRLKHITKDDLDSSKAPSIAANDEFVWSDELARSARLFYLKSAS</sequence>
<dbReference type="PANTHER" id="PTHR36505">
    <property type="entry name" value="BLR1072 PROTEIN"/>
    <property type="match status" value="1"/>
</dbReference>
<proteinExistence type="predicted"/>